<evidence type="ECO:0000256" key="7">
    <source>
        <dbReference type="SAM" id="Phobius"/>
    </source>
</evidence>
<feature type="transmembrane region" description="Helical" evidence="7">
    <location>
        <begin position="388"/>
        <end position="409"/>
    </location>
</feature>
<keyword evidence="5 7" id="KW-1133">Transmembrane helix</keyword>
<evidence type="ECO:0000259" key="8">
    <source>
        <dbReference type="PROSITE" id="PS50850"/>
    </source>
</evidence>
<feature type="transmembrane region" description="Helical" evidence="7">
    <location>
        <begin position="93"/>
        <end position="111"/>
    </location>
</feature>
<dbReference type="AlphaFoldDB" id="A0A1H8VY51"/>
<dbReference type="InterPro" id="IPR020846">
    <property type="entry name" value="MFS_dom"/>
</dbReference>
<dbReference type="Gene3D" id="1.20.1720.10">
    <property type="entry name" value="Multidrug resistance protein D"/>
    <property type="match status" value="1"/>
</dbReference>
<feature type="transmembrane region" description="Helical" evidence="7">
    <location>
        <begin position="184"/>
        <end position="202"/>
    </location>
</feature>
<dbReference type="InterPro" id="IPR036259">
    <property type="entry name" value="MFS_trans_sf"/>
</dbReference>
<feature type="transmembrane region" description="Helical" evidence="7">
    <location>
        <begin position="287"/>
        <end position="304"/>
    </location>
</feature>
<feature type="transmembrane region" description="Helical" evidence="7">
    <location>
        <begin position="123"/>
        <end position="148"/>
    </location>
</feature>
<feature type="transmembrane region" description="Helical" evidence="7">
    <location>
        <begin position="154"/>
        <end position="172"/>
    </location>
</feature>
<dbReference type="CDD" id="cd17321">
    <property type="entry name" value="MFS_MMR_MDR_like"/>
    <property type="match status" value="1"/>
</dbReference>
<dbReference type="PROSITE" id="PS50850">
    <property type="entry name" value="MFS"/>
    <property type="match status" value="1"/>
</dbReference>
<feature type="transmembrane region" description="Helical" evidence="7">
    <location>
        <begin position="311"/>
        <end position="332"/>
    </location>
</feature>
<evidence type="ECO:0000313" key="9">
    <source>
        <dbReference type="EMBL" id="SEP20326.1"/>
    </source>
</evidence>
<feature type="transmembrane region" description="Helical" evidence="7">
    <location>
        <begin position="344"/>
        <end position="367"/>
    </location>
</feature>
<keyword evidence="10" id="KW-1185">Reference proteome</keyword>
<feature type="transmembrane region" description="Helical" evidence="7">
    <location>
        <begin position="429"/>
        <end position="449"/>
    </location>
</feature>
<gene>
    <name evidence="9" type="ORF">SAMN05660991_03898</name>
</gene>
<evidence type="ECO:0000256" key="2">
    <source>
        <dbReference type="ARBA" id="ARBA00022448"/>
    </source>
</evidence>
<protein>
    <submittedName>
        <fullName evidence="9">Drug resistance transporter, EmrB/QacA subfamily</fullName>
    </submittedName>
</protein>
<keyword evidence="4 7" id="KW-0812">Transmembrane</keyword>
<evidence type="ECO:0000256" key="4">
    <source>
        <dbReference type="ARBA" id="ARBA00022692"/>
    </source>
</evidence>
<dbReference type="PANTHER" id="PTHR42718:SF46">
    <property type="entry name" value="BLR6921 PROTEIN"/>
    <property type="match status" value="1"/>
</dbReference>
<keyword evidence="2" id="KW-0813">Transport</keyword>
<dbReference type="Pfam" id="PF07690">
    <property type="entry name" value="MFS_1"/>
    <property type="match status" value="1"/>
</dbReference>
<keyword evidence="3" id="KW-1003">Cell membrane</keyword>
<proteinExistence type="predicted"/>
<feature type="transmembrane region" description="Helical" evidence="7">
    <location>
        <begin position="251"/>
        <end position="275"/>
    </location>
</feature>
<evidence type="ECO:0000256" key="5">
    <source>
        <dbReference type="ARBA" id="ARBA00022989"/>
    </source>
</evidence>
<feature type="domain" description="Major facilitator superfamily (MFS) profile" evidence="8">
    <location>
        <begin position="1"/>
        <end position="453"/>
    </location>
</feature>
<evidence type="ECO:0000256" key="6">
    <source>
        <dbReference type="ARBA" id="ARBA00023136"/>
    </source>
</evidence>
<organism evidence="9 10">
    <name type="scientific">Trujillonella endophytica</name>
    <dbReference type="NCBI Taxonomy" id="673521"/>
    <lineage>
        <taxon>Bacteria</taxon>
        <taxon>Bacillati</taxon>
        <taxon>Actinomycetota</taxon>
        <taxon>Actinomycetes</taxon>
        <taxon>Geodermatophilales</taxon>
        <taxon>Geodermatophilaceae</taxon>
        <taxon>Trujillonella</taxon>
    </lineage>
</organism>
<name>A0A1H8VY51_9ACTN</name>
<feature type="transmembrane region" description="Helical" evidence="7">
    <location>
        <begin position="34"/>
        <end position="52"/>
    </location>
</feature>
<dbReference type="GO" id="GO:0022857">
    <property type="term" value="F:transmembrane transporter activity"/>
    <property type="evidence" value="ECO:0007669"/>
    <property type="project" value="InterPro"/>
</dbReference>
<reference evidence="10" key="1">
    <citation type="submission" date="2016-10" db="EMBL/GenBank/DDBJ databases">
        <authorList>
            <person name="Varghese N."/>
            <person name="Submissions S."/>
        </authorList>
    </citation>
    <scope>NUCLEOTIDE SEQUENCE [LARGE SCALE GENOMIC DNA]</scope>
    <source>
        <strain evidence="10">DSM 45413</strain>
    </source>
</reference>
<dbReference type="InterPro" id="IPR011701">
    <property type="entry name" value="MFS"/>
</dbReference>
<keyword evidence="6 7" id="KW-0472">Membrane</keyword>
<dbReference type="GO" id="GO:0005886">
    <property type="term" value="C:plasma membrane"/>
    <property type="evidence" value="ECO:0007669"/>
    <property type="project" value="UniProtKB-SubCell"/>
</dbReference>
<comment type="subcellular location">
    <subcellularLocation>
        <location evidence="1">Cell membrane</location>
        <topology evidence="1">Multi-pass membrane protein</topology>
    </subcellularLocation>
</comment>
<dbReference type="STRING" id="673521.SAMN05660991_03898"/>
<feature type="transmembrane region" description="Helical" evidence="7">
    <location>
        <begin position="64"/>
        <end position="87"/>
    </location>
</feature>
<sequence>MLSLVMLLVSMTLSSMNVALPSVQEDLGLSEDSLQWVVTSYSLPFGGLLLLGGRAGDLLGRRRVLLAGVALFTGASLATALATGPAFLFAARAVQGVGAALAAPSALALITEQYAEGSPRNRALGVYAGAASAGAAVGLVLGGALTVLSWRATALLNVPFGVLVCLLAPRLVAETARQGRRLDLTGAVTGTLGLSALAFALSQASRYGWTDRQTWVPAVAAVVPLAGFGVREVLAREPLLPLRLFRDRSRAGAYATTLLVVAYQGVSFLFLAQYVQRVLGYSPLEAGLIYLPATLANTFLPVVWARLMTRFGGRALVVAGVTCSAIGLAGPAQLDTDTQYLTGLLPFMVFTAAGAGLTFLPLTLVAVHGVESRDVGISSGVLNALQSVGGALGIAAVVSLAAAVTTGELGGAPAAGAELAAALVAGYRTAFWICCGLAVWALLVALPTIGPVGRRPREADVPGAVVDPALVPPPSGRQPS</sequence>
<dbReference type="PANTHER" id="PTHR42718">
    <property type="entry name" value="MAJOR FACILITATOR SUPERFAMILY MULTIDRUG TRANSPORTER MFSC"/>
    <property type="match status" value="1"/>
</dbReference>
<dbReference type="Proteomes" id="UP000198960">
    <property type="component" value="Unassembled WGS sequence"/>
</dbReference>
<evidence type="ECO:0000313" key="10">
    <source>
        <dbReference type="Proteomes" id="UP000198960"/>
    </source>
</evidence>
<evidence type="ECO:0000256" key="3">
    <source>
        <dbReference type="ARBA" id="ARBA00022475"/>
    </source>
</evidence>
<dbReference type="EMBL" id="FOEE01000014">
    <property type="protein sequence ID" value="SEP20326.1"/>
    <property type="molecule type" value="Genomic_DNA"/>
</dbReference>
<dbReference type="Gene3D" id="1.20.1250.20">
    <property type="entry name" value="MFS general substrate transporter like domains"/>
    <property type="match status" value="1"/>
</dbReference>
<evidence type="ECO:0000256" key="1">
    <source>
        <dbReference type="ARBA" id="ARBA00004651"/>
    </source>
</evidence>
<feature type="transmembrane region" description="Helical" evidence="7">
    <location>
        <begin position="214"/>
        <end position="230"/>
    </location>
</feature>
<dbReference type="SUPFAM" id="SSF103473">
    <property type="entry name" value="MFS general substrate transporter"/>
    <property type="match status" value="1"/>
</dbReference>
<accession>A0A1H8VY51</accession>